<feature type="region of interest" description="Disordered" evidence="1">
    <location>
        <begin position="1"/>
        <end position="23"/>
    </location>
</feature>
<evidence type="ECO:0000259" key="2">
    <source>
        <dbReference type="Pfam" id="PF00656"/>
    </source>
</evidence>
<dbReference type="OrthoDB" id="4760831at2759"/>
<gene>
    <name evidence="3" type="ORF">EV356DRAFT_577271</name>
</gene>
<feature type="compositionally biased region" description="Basic and acidic residues" evidence="1">
    <location>
        <begin position="482"/>
        <end position="493"/>
    </location>
</feature>
<dbReference type="GO" id="GO:0004197">
    <property type="term" value="F:cysteine-type endopeptidase activity"/>
    <property type="evidence" value="ECO:0007669"/>
    <property type="project" value="InterPro"/>
</dbReference>
<accession>A0A6A6H833</accession>
<dbReference type="Proteomes" id="UP000800092">
    <property type="component" value="Unassembled WGS sequence"/>
</dbReference>
<organism evidence="3 4">
    <name type="scientific">Viridothelium virens</name>
    <name type="common">Speckled blister lichen</name>
    <name type="synonym">Trypethelium virens</name>
    <dbReference type="NCBI Taxonomy" id="1048519"/>
    <lineage>
        <taxon>Eukaryota</taxon>
        <taxon>Fungi</taxon>
        <taxon>Dikarya</taxon>
        <taxon>Ascomycota</taxon>
        <taxon>Pezizomycotina</taxon>
        <taxon>Dothideomycetes</taxon>
        <taxon>Dothideomycetes incertae sedis</taxon>
        <taxon>Trypetheliales</taxon>
        <taxon>Trypetheliaceae</taxon>
        <taxon>Viridothelium</taxon>
    </lineage>
</organism>
<feature type="compositionally biased region" description="Basic residues" evidence="1">
    <location>
        <begin position="494"/>
        <end position="504"/>
    </location>
</feature>
<evidence type="ECO:0000313" key="4">
    <source>
        <dbReference type="Proteomes" id="UP000800092"/>
    </source>
</evidence>
<reference evidence="3" key="1">
    <citation type="journal article" date="2020" name="Stud. Mycol.">
        <title>101 Dothideomycetes genomes: a test case for predicting lifestyles and emergence of pathogens.</title>
        <authorList>
            <person name="Haridas S."/>
            <person name="Albert R."/>
            <person name="Binder M."/>
            <person name="Bloem J."/>
            <person name="Labutti K."/>
            <person name="Salamov A."/>
            <person name="Andreopoulos B."/>
            <person name="Baker S."/>
            <person name="Barry K."/>
            <person name="Bills G."/>
            <person name="Bluhm B."/>
            <person name="Cannon C."/>
            <person name="Castanera R."/>
            <person name="Culley D."/>
            <person name="Daum C."/>
            <person name="Ezra D."/>
            <person name="Gonzalez J."/>
            <person name="Henrissat B."/>
            <person name="Kuo A."/>
            <person name="Liang C."/>
            <person name="Lipzen A."/>
            <person name="Lutzoni F."/>
            <person name="Magnuson J."/>
            <person name="Mondo S."/>
            <person name="Nolan M."/>
            <person name="Ohm R."/>
            <person name="Pangilinan J."/>
            <person name="Park H.-J."/>
            <person name="Ramirez L."/>
            <person name="Alfaro M."/>
            <person name="Sun H."/>
            <person name="Tritt A."/>
            <person name="Yoshinaga Y."/>
            <person name="Zwiers L.-H."/>
            <person name="Turgeon B."/>
            <person name="Goodwin S."/>
            <person name="Spatafora J."/>
            <person name="Crous P."/>
            <person name="Grigoriev I."/>
        </authorList>
    </citation>
    <scope>NUCLEOTIDE SEQUENCE</scope>
    <source>
        <strain evidence="3">Tuck. ex Michener</strain>
    </source>
</reference>
<feature type="region of interest" description="Disordered" evidence="1">
    <location>
        <begin position="434"/>
        <end position="504"/>
    </location>
</feature>
<dbReference type="GO" id="GO:0006508">
    <property type="term" value="P:proteolysis"/>
    <property type="evidence" value="ECO:0007669"/>
    <property type="project" value="InterPro"/>
</dbReference>
<dbReference type="Pfam" id="PF00656">
    <property type="entry name" value="Peptidase_C14"/>
    <property type="match status" value="1"/>
</dbReference>
<evidence type="ECO:0000313" key="3">
    <source>
        <dbReference type="EMBL" id="KAF2233663.1"/>
    </source>
</evidence>
<proteinExistence type="predicted"/>
<feature type="compositionally biased region" description="Polar residues" evidence="1">
    <location>
        <begin position="9"/>
        <end position="21"/>
    </location>
</feature>
<evidence type="ECO:0000256" key="1">
    <source>
        <dbReference type="SAM" id="MobiDB-lite"/>
    </source>
</evidence>
<dbReference type="EMBL" id="ML991804">
    <property type="protein sequence ID" value="KAF2233663.1"/>
    <property type="molecule type" value="Genomic_DNA"/>
</dbReference>
<name>A0A6A6H833_VIRVR</name>
<sequence length="504" mass="57290">MHSRDVLRSTASQTMESQVNDARSHGLDTLASDKSEAAYAEALNATEEHLRNMQQEFTKHHKPLTENVQHGKIVVLTLYWEESDMDGLVQEVRDLESVFKMNFAADTRTCVINSKSVHLPGTQVEHAIQNFYYDFEGQNALYVVYYAGHGWEDESPEADGGLKLGESTAQKAMKNPNNTLVWNNAEKGLQGKNADILLIFDCCHAGLLRMDRGYHTFEFLGACEKGETTPPPGYTSFTRALIWALKRMAEEHPQGFSTMQLKNRISNYEHFDTNKEQHISLSLRERLTSRRHVFITPRTSTSSSVPNETQTQESTDHSTPGEWLDFRLYFNRYQSLEDIHKLADDFTGFVWDHRDQELHEVELENKSSRIRLFPKDRWRWAVNNLRRRAGSLLTPLMNPAEFVVASSVALIPDIATTPQRPTLEVDTAVFQAGASPQLRATSTDPGIPGLATPARTDGTISGDDTIEKQSTDSTGSRKRSREHQEHEDVELMIRRPKKRRTRSN</sequence>
<keyword evidence="4" id="KW-1185">Reference proteome</keyword>
<feature type="compositionally biased region" description="Polar residues" evidence="1">
    <location>
        <begin position="298"/>
        <end position="313"/>
    </location>
</feature>
<feature type="region of interest" description="Disordered" evidence="1">
    <location>
        <begin position="298"/>
        <end position="319"/>
    </location>
</feature>
<dbReference type="InterPro" id="IPR011600">
    <property type="entry name" value="Pept_C14_caspase"/>
</dbReference>
<feature type="domain" description="Peptidase C14 caspase" evidence="2">
    <location>
        <begin position="85"/>
        <end position="214"/>
    </location>
</feature>
<protein>
    <recommendedName>
        <fullName evidence="2">Peptidase C14 caspase domain-containing protein</fullName>
    </recommendedName>
</protein>
<dbReference type="AlphaFoldDB" id="A0A6A6H833"/>